<dbReference type="AlphaFoldDB" id="A0A8H8DFN6"/>
<accession>A0A8H8DFN6</accession>
<name>A0A8H8DFN6_9FUNG</name>
<dbReference type="EMBL" id="JAEFCI010011743">
    <property type="protein sequence ID" value="KAG5456441.1"/>
    <property type="molecule type" value="Genomic_DNA"/>
</dbReference>
<organism evidence="1 2">
    <name type="scientific">Olpidium bornovanus</name>
    <dbReference type="NCBI Taxonomy" id="278681"/>
    <lineage>
        <taxon>Eukaryota</taxon>
        <taxon>Fungi</taxon>
        <taxon>Fungi incertae sedis</taxon>
        <taxon>Olpidiomycota</taxon>
        <taxon>Olpidiomycotina</taxon>
        <taxon>Olpidiomycetes</taxon>
        <taxon>Olpidiales</taxon>
        <taxon>Olpidiaceae</taxon>
        <taxon>Olpidium</taxon>
    </lineage>
</organism>
<evidence type="ECO:0000313" key="2">
    <source>
        <dbReference type="Proteomes" id="UP000673691"/>
    </source>
</evidence>
<dbReference type="Proteomes" id="UP000673691">
    <property type="component" value="Unassembled WGS sequence"/>
</dbReference>
<evidence type="ECO:0000313" key="1">
    <source>
        <dbReference type="EMBL" id="KAG5456441.1"/>
    </source>
</evidence>
<protein>
    <submittedName>
        <fullName evidence="1">Uncharacterized protein</fullName>
    </submittedName>
</protein>
<proteinExistence type="predicted"/>
<reference evidence="1 2" key="1">
    <citation type="journal article" name="Sci. Rep.">
        <title>Genome-scale phylogenetic analyses confirm Olpidium as the closest living zoosporic fungus to the non-flagellated, terrestrial fungi.</title>
        <authorList>
            <person name="Chang Y."/>
            <person name="Rochon D."/>
            <person name="Sekimoto S."/>
            <person name="Wang Y."/>
            <person name="Chovatia M."/>
            <person name="Sandor L."/>
            <person name="Salamov A."/>
            <person name="Grigoriev I.V."/>
            <person name="Stajich J.E."/>
            <person name="Spatafora J.W."/>
        </authorList>
    </citation>
    <scope>NUCLEOTIDE SEQUENCE [LARGE SCALE GENOMIC DNA]</scope>
    <source>
        <strain evidence="1">S191</strain>
    </source>
</reference>
<gene>
    <name evidence="1" type="ORF">BJ554DRAFT_3817</name>
</gene>
<comment type="caution">
    <text evidence="1">The sequence shown here is derived from an EMBL/GenBank/DDBJ whole genome shotgun (WGS) entry which is preliminary data.</text>
</comment>
<keyword evidence="2" id="KW-1185">Reference proteome</keyword>
<sequence length="42" mass="4583">MNRSHSQLTRRRTSARILSLGTPSFSPLTVLLGTPPHACPQP</sequence>